<feature type="transmembrane region" description="Helical" evidence="1">
    <location>
        <begin position="71"/>
        <end position="90"/>
    </location>
</feature>
<gene>
    <name evidence="2" type="ORF">EVB00_00925</name>
</gene>
<accession>A0A520MBC0</accession>
<feature type="transmembrane region" description="Helical" evidence="1">
    <location>
        <begin position="129"/>
        <end position="149"/>
    </location>
</feature>
<feature type="transmembrane region" description="Helical" evidence="1">
    <location>
        <begin position="12"/>
        <end position="30"/>
    </location>
</feature>
<dbReference type="AlphaFoldDB" id="A0A520MBC0"/>
<feature type="transmembrane region" description="Helical" evidence="1">
    <location>
        <begin position="155"/>
        <end position="175"/>
    </location>
</feature>
<feature type="transmembrane region" description="Helical" evidence="1">
    <location>
        <begin position="187"/>
        <end position="207"/>
    </location>
</feature>
<name>A0A520MBC0_9GAMM</name>
<evidence type="ECO:0008006" key="4">
    <source>
        <dbReference type="Google" id="ProtNLM"/>
    </source>
</evidence>
<evidence type="ECO:0000256" key="1">
    <source>
        <dbReference type="SAM" id="Phobius"/>
    </source>
</evidence>
<organism evidence="2 3">
    <name type="scientific">SAR86 cluster bacterium</name>
    <dbReference type="NCBI Taxonomy" id="2030880"/>
    <lineage>
        <taxon>Bacteria</taxon>
        <taxon>Pseudomonadati</taxon>
        <taxon>Pseudomonadota</taxon>
        <taxon>Gammaproteobacteria</taxon>
        <taxon>SAR86 cluster</taxon>
    </lineage>
</organism>
<comment type="caution">
    <text evidence="2">The sequence shown here is derived from an EMBL/GenBank/DDBJ whole genome shotgun (WGS) entry which is preliminary data.</text>
</comment>
<sequence>MLLDTSLYFKTFLILISELGILFGFTYWVIHSANQAYKNNTSFMGVTFRPAVNMKNQLDLVPSDSQKTAMIFSWLTFSLVVSGIAVTIISSAGLNVLVGIAFMTINAISIGIILGFIMLEMDENDGMRAIYTVMMVTVVAALIGTFSGINFANRTLAIILFVGLLMSISFNIARVSKNFARKTTRNWAIFGSCLFVLYLIFDFNMLLKLSERTNDWNTALFMAYSIYLDIINLLLEILDAMGNS</sequence>
<feature type="transmembrane region" description="Helical" evidence="1">
    <location>
        <begin position="219"/>
        <end position="238"/>
    </location>
</feature>
<feature type="transmembrane region" description="Helical" evidence="1">
    <location>
        <begin position="96"/>
        <end position="117"/>
    </location>
</feature>
<reference evidence="2 3" key="1">
    <citation type="submission" date="2019-02" db="EMBL/GenBank/DDBJ databases">
        <title>Prokaryotic population dynamics and viral predation in marine succession experiment using metagenomics: the confinement effect.</title>
        <authorList>
            <person name="Haro-Moreno J.M."/>
            <person name="Rodriguez-Valera F."/>
            <person name="Lopez-Perez M."/>
        </authorList>
    </citation>
    <scope>NUCLEOTIDE SEQUENCE [LARGE SCALE GENOMIC DNA]</scope>
    <source>
        <strain evidence="2">MED-G167</strain>
    </source>
</reference>
<keyword evidence="1" id="KW-0472">Membrane</keyword>
<evidence type="ECO:0000313" key="2">
    <source>
        <dbReference type="EMBL" id="RZO18517.1"/>
    </source>
</evidence>
<dbReference type="Proteomes" id="UP000318359">
    <property type="component" value="Unassembled WGS sequence"/>
</dbReference>
<keyword evidence="1" id="KW-0812">Transmembrane</keyword>
<protein>
    <recommendedName>
        <fullName evidence="4">Bax inhibitor-1/YccA family protein</fullName>
    </recommendedName>
</protein>
<dbReference type="EMBL" id="SHBM01000007">
    <property type="protein sequence ID" value="RZO18517.1"/>
    <property type="molecule type" value="Genomic_DNA"/>
</dbReference>
<evidence type="ECO:0000313" key="3">
    <source>
        <dbReference type="Proteomes" id="UP000318359"/>
    </source>
</evidence>
<keyword evidence="1" id="KW-1133">Transmembrane helix</keyword>
<proteinExistence type="predicted"/>